<proteinExistence type="predicted"/>
<sequence length="68" mass="7670">MSSVCEKIESLTLRDTYFPAITHREVSALDSTLAVTTTMLPLLRSLIIDYEVRHLTITNGGIREMIMT</sequence>
<reference evidence="1" key="1">
    <citation type="submission" date="2019-04" db="EMBL/GenBank/DDBJ databases">
        <title>Sequencing of skin fungus with MAO and IRED activity.</title>
        <authorList>
            <person name="Marsaioli A.J."/>
            <person name="Bonatto J.M.C."/>
            <person name="Reis Junior O."/>
        </authorList>
    </citation>
    <scope>NUCLEOTIDE SEQUENCE</scope>
    <source>
        <strain evidence="1">28M1</strain>
    </source>
</reference>
<comment type="caution">
    <text evidence="1">The sequence shown here is derived from an EMBL/GenBank/DDBJ whole genome shotgun (WGS) entry which is preliminary data.</text>
</comment>
<protein>
    <submittedName>
        <fullName evidence="1">Uncharacterized protein</fullName>
    </submittedName>
</protein>
<accession>A0A9P4WRT4</accession>
<dbReference type="OrthoDB" id="3799413at2759"/>
<dbReference type="Proteomes" id="UP000758155">
    <property type="component" value="Unassembled WGS sequence"/>
</dbReference>
<keyword evidence="2" id="KW-1185">Reference proteome</keyword>
<dbReference type="AlphaFoldDB" id="A0A9P4WRT4"/>
<evidence type="ECO:0000313" key="1">
    <source>
        <dbReference type="EMBL" id="KAF3040058.1"/>
    </source>
</evidence>
<gene>
    <name evidence="1" type="ORF">E8E12_003057</name>
</gene>
<organism evidence="1 2">
    <name type="scientific">Didymella heteroderae</name>
    <dbReference type="NCBI Taxonomy" id="1769908"/>
    <lineage>
        <taxon>Eukaryota</taxon>
        <taxon>Fungi</taxon>
        <taxon>Dikarya</taxon>
        <taxon>Ascomycota</taxon>
        <taxon>Pezizomycotina</taxon>
        <taxon>Dothideomycetes</taxon>
        <taxon>Pleosporomycetidae</taxon>
        <taxon>Pleosporales</taxon>
        <taxon>Pleosporineae</taxon>
        <taxon>Didymellaceae</taxon>
        <taxon>Didymella</taxon>
    </lineage>
</organism>
<evidence type="ECO:0000313" key="2">
    <source>
        <dbReference type="Proteomes" id="UP000758155"/>
    </source>
</evidence>
<dbReference type="EMBL" id="SWKV01000027">
    <property type="protein sequence ID" value="KAF3040058.1"/>
    <property type="molecule type" value="Genomic_DNA"/>
</dbReference>
<name>A0A9P4WRT4_9PLEO</name>